<evidence type="ECO:0000256" key="3">
    <source>
        <dbReference type="ARBA" id="ARBA00022827"/>
    </source>
</evidence>
<dbReference type="GO" id="GO:0045252">
    <property type="term" value="C:oxoglutarate dehydrogenase complex"/>
    <property type="evidence" value="ECO:0007669"/>
    <property type="project" value="TreeGrafter"/>
</dbReference>
<comment type="similarity">
    <text evidence="1 9">Belongs to the class-I pyridine nucleotide-disulfide oxidoreductase family.</text>
</comment>
<dbReference type="AlphaFoldDB" id="A0A8S9Z865"/>
<keyword evidence="3 9" id="KW-0274">FAD</keyword>
<dbReference type="EC" id="1.8.1.4" evidence="9"/>
<dbReference type="Pfam" id="PF02852">
    <property type="entry name" value="Pyr_redox_dim"/>
    <property type="match status" value="1"/>
</dbReference>
<dbReference type="SUPFAM" id="SSF51905">
    <property type="entry name" value="FAD/NAD(P)-binding domain"/>
    <property type="match status" value="1"/>
</dbReference>
<evidence type="ECO:0000256" key="9">
    <source>
        <dbReference type="RuleBase" id="RU003692"/>
    </source>
</evidence>
<accession>A0A8S9Z865</accession>
<dbReference type="InterPro" id="IPR012999">
    <property type="entry name" value="Pyr_OxRdtase_I_AS"/>
</dbReference>
<keyword evidence="4 9" id="KW-0560">Oxidoreductase</keyword>
<dbReference type="OrthoDB" id="361797at2759"/>
<sequence>MHSQTFQSHEQLVKYRQDLVHISKNLKLAATNFHSQSIQRYKLEKDVSNFKNQLDHGEEKVKQLIAAKMIMRLFLRRLENEQLNLKKLLKMLSKNITIFNKQSVTKFLFRSLSSGQESDLVVIGSGPGGYVAAIKAAQLGMKTVCVEKNETLGGTCLNVGCIPSKALLNNSHFYHMAKHGDLNSRGVEVTTTLNLDQMMKAKLTSVKALTSGIASLFKANKVEHIRGVGTITGPNEVSVKKVDGSTEVVKTRRILIASGSEVTPFPGIDIDEEQIVSSTGALSLKKVPEKIVVIGAGVIGLELGSVWQRLGSQVTAVEFMDSIGGVGIDGEISKNFQKFLTKQGFKFLLSTKVVSATKESNGKIKVNIQGVKDGKDQQLDCDVLLVCIGRRPFTTSLGLENVKLNLDQKGRVEVNDYFQTVVPSIYAIGDVIKGPMLAHKAEDEGILAVEGMAGGPVHIDYNAIPSVVYTHPEVAWVGKSEEQLKQEGISYKIGKFPFIANSRAKTNNDVDGFVKVLGDKETDRLLGVHIIGPNAGEMIAEATLALEYGASCEDIARVCHPHPTLSEAFREANLAAYCGKPINSI</sequence>
<dbReference type="Pfam" id="PF07992">
    <property type="entry name" value="Pyr_redox_2"/>
    <property type="match status" value="1"/>
</dbReference>
<evidence type="ECO:0000256" key="10">
    <source>
        <dbReference type="SAM" id="Coils"/>
    </source>
</evidence>
<dbReference type="InterPro" id="IPR006258">
    <property type="entry name" value="Lipoamide_DH"/>
</dbReference>
<evidence type="ECO:0000256" key="4">
    <source>
        <dbReference type="ARBA" id="ARBA00023002"/>
    </source>
</evidence>
<dbReference type="GO" id="GO:0005739">
    <property type="term" value="C:mitochondrion"/>
    <property type="evidence" value="ECO:0007669"/>
    <property type="project" value="TreeGrafter"/>
</dbReference>
<dbReference type="EMBL" id="JABEBT010000148">
    <property type="protein sequence ID" value="KAF7629172.1"/>
    <property type="molecule type" value="Genomic_DNA"/>
</dbReference>
<dbReference type="Gene3D" id="3.30.390.30">
    <property type="match status" value="1"/>
</dbReference>
<dbReference type="InterPro" id="IPR036188">
    <property type="entry name" value="FAD/NAD-bd_sf"/>
</dbReference>
<gene>
    <name evidence="13" type="ORF">Mgra_00009323</name>
</gene>
<dbReference type="FunFam" id="3.30.390.30:FF:000001">
    <property type="entry name" value="Dihydrolipoyl dehydrogenase"/>
    <property type="match status" value="1"/>
</dbReference>
<evidence type="ECO:0000313" key="13">
    <source>
        <dbReference type="EMBL" id="KAF7629172.1"/>
    </source>
</evidence>
<dbReference type="Gene3D" id="3.50.50.60">
    <property type="entry name" value="FAD/NAD(P)-binding domain"/>
    <property type="match status" value="2"/>
</dbReference>
<evidence type="ECO:0000256" key="2">
    <source>
        <dbReference type="ARBA" id="ARBA00022630"/>
    </source>
</evidence>
<keyword evidence="2 9" id="KW-0285">Flavoprotein</keyword>
<feature type="domain" description="FAD/NAD(P)-binding" evidence="12">
    <location>
        <begin position="119"/>
        <end position="445"/>
    </location>
</feature>
<dbReference type="InterPro" id="IPR023753">
    <property type="entry name" value="FAD/NAD-binding_dom"/>
</dbReference>
<keyword evidence="5 9" id="KW-0520">NAD</keyword>
<dbReference type="GO" id="GO:0050660">
    <property type="term" value="F:flavin adenine dinucleotide binding"/>
    <property type="evidence" value="ECO:0007669"/>
    <property type="project" value="InterPro"/>
</dbReference>
<evidence type="ECO:0000313" key="14">
    <source>
        <dbReference type="Proteomes" id="UP000605970"/>
    </source>
</evidence>
<proteinExistence type="inferred from homology"/>
<keyword evidence="6" id="KW-1015">Disulfide bond</keyword>
<evidence type="ECO:0000256" key="7">
    <source>
        <dbReference type="ARBA" id="ARBA00023284"/>
    </source>
</evidence>
<evidence type="ECO:0000256" key="8">
    <source>
        <dbReference type="ARBA" id="ARBA00049187"/>
    </source>
</evidence>
<dbReference type="PANTHER" id="PTHR22912:SF151">
    <property type="entry name" value="DIHYDROLIPOYL DEHYDROGENASE, MITOCHONDRIAL"/>
    <property type="match status" value="1"/>
</dbReference>
<keyword evidence="14" id="KW-1185">Reference proteome</keyword>
<dbReference type="PANTHER" id="PTHR22912">
    <property type="entry name" value="DISULFIDE OXIDOREDUCTASE"/>
    <property type="match status" value="1"/>
</dbReference>
<dbReference type="Proteomes" id="UP000605970">
    <property type="component" value="Unassembled WGS sequence"/>
</dbReference>
<evidence type="ECO:0000256" key="6">
    <source>
        <dbReference type="ARBA" id="ARBA00023157"/>
    </source>
</evidence>
<dbReference type="PROSITE" id="PS00076">
    <property type="entry name" value="PYRIDINE_REDOX_1"/>
    <property type="match status" value="1"/>
</dbReference>
<comment type="cofactor">
    <cofactor evidence="9">
        <name>FAD</name>
        <dbReference type="ChEBI" id="CHEBI:57692"/>
    </cofactor>
    <text evidence="9">Binds 1 FAD per subunit.</text>
</comment>
<dbReference type="GO" id="GO:0045254">
    <property type="term" value="C:pyruvate dehydrogenase complex"/>
    <property type="evidence" value="ECO:0007669"/>
    <property type="project" value="UniProtKB-ARBA"/>
</dbReference>
<comment type="caution">
    <text evidence="13">The sequence shown here is derived from an EMBL/GenBank/DDBJ whole genome shotgun (WGS) entry which is preliminary data.</text>
</comment>
<dbReference type="InterPro" id="IPR004099">
    <property type="entry name" value="Pyr_nucl-diS_OxRdtase_dimer"/>
</dbReference>
<protein>
    <recommendedName>
        <fullName evidence="9">Dihydrolipoyl dehydrogenase</fullName>
        <ecNumber evidence="9">1.8.1.4</ecNumber>
    </recommendedName>
</protein>
<dbReference type="SUPFAM" id="SSF55424">
    <property type="entry name" value="FAD/NAD-linked reductases, dimerisation (C-terminal) domain"/>
    <property type="match status" value="1"/>
</dbReference>
<evidence type="ECO:0000259" key="12">
    <source>
        <dbReference type="Pfam" id="PF07992"/>
    </source>
</evidence>
<dbReference type="NCBIfam" id="TIGR01350">
    <property type="entry name" value="lipoamide_DH"/>
    <property type="match status" value="1"/>
</dbReference>
<evidence type="ECO:0000256" key="5">
    <source>
        <dbReference type="ARBA" id="ARBA00023027"/>
    </source>
</evidence>
<reference evidence="13" key="1">
    <citation type="journal article" date="2020" name="Ecol. Evol.">
        <title>Genome structure and content of the rice root-knot nematode (Meloidogyne graminicola).</title>
        <authorList>
            <person name="Phan N.T."/>
            <person name="Danchin E.G.J."/>
            <person name="Klopp C."/>
            <person name="Perfus-Barbeoch L."/>
            <person name="Kozlowski D.K."/>
            <person name="Koutsovoulos G.D."/>
            <person name="Lopez-Roques C."/>
            <person name="Bouchez O."/>
            <person name="Zahm M."/>
            <person name="Besnard G."/>
            <person name="Bellafiore S."/>
        </authorList>
    </citation>
    <scope>NUCLEOTIDE SEQUENCE</scope>
    <source>
        <strain evidence="13">VN-18</strain>
    </source>
</reference>
<evidence type="ECO:0000256" key="1">
    <source>
        <dbReference type="ARBA" id="ARBA00007532"/>
    </source>
</evidence>
<dbReference type="PRINTS" id="PR00411">
    <property type="entry name" value="PNDRDTASEI"/>
</dbReference>
<organism evidence="13 14">
    <name type="scientific">Meloidogyne graminicola</name>
    <dbReference type="NCBI Taxonomy" id="189291"/>
    <lineage>
        <taxon>Eukaryota</taxon>
        <taxon>Metazoa</taxon>
        <taxon>Ecdysozoa</taxon>
        <taxon>Nematoda</taxon>
        <taxon>Chromadorea</taxon>
        <taxon>Rhabditida</taxon>
        <taxon>Tylenchina</taxon>
        <taxon>Tylenchomorpha</taxon>
        <taxon>Tylenchoidea</taxon>
        <taxon>Meloidogynidae</taxon>
        <taxon>Meloidogyninae</taxon>
        <taxon>Meloidogyne</taxon>
    </lineage>
</organism>
<evidence type="ECO:0000259" key="11">
    <source>
        <dbReference type="Pfam" id="PF02852"/>
    </source>
</evidence>
<feature type="coiled-coil region" evidence="10">
    <location>
        <begin position="47"/>
        <end position="95"/>
    </location>
</feature>
<dbReference type="PRINTS" id="PR00368">
    <property type="entry name" value="FADPNR"/>
</dbReference>
<comment type="miscellaneous">
    <text evidence="9">The active site is a redox-active disulfide bond.</text>
</comment>
<dbReference type="InterPro" id="IPR050151">
    <property type="entry name" value="Class-I_Pyr_Nuc-Dis_Oxidored"/>
</dbReference>
<dbReference type="GO" id="GO:0006103">
    <property type="term" value="P:2-oxoglutarate metabolic process"/>
    <property type="evidence" value="ECO:0007669"/>
    <property type="project" value="TreeGrafter"/>
</dbReference>
<dbReference type="InterPro" id="IPR016156">
    <property type="entry name" value="FAD/NAD-linked_Rdtase_dimer_sf"/>
</dbReference>
<dbReference type="FunFam" id="3.50.50.60:FF:000025">
    <property type="entry name" value="Dihydrolipoyl dehydrogenase"/>
    <property type="match status" value="1"/>
</dbReference>
<comment type="catalytic activity">
    <reaction evidence="8 9">
        <text>N(6)-[(R)-dihydrolipoyl]-L-lysyl-[protein] + NAD(+) = N(6)-[(R)-lipoyl]-L-lysyl-[protein] + NADH + H(+)</text>
        <dbReference type="Rhea" id="RHEA:15045"/>
        <dbReference type="Rhea" id="RHEA-COMP:10474"/>
        <dbReference type="Rhea" id="RHEA-COMP:10475"/>
        <dbReference type="ChEBI" id="CHEBI:15378"/>
        <dbReference type="ChEBI" id="CHEBI:57540"/>
        <dbReference type="ChEBI" id="CHEBI:57945"/>
        <dbReference type="ChEBI" id="CHEBI:83099"/>
        <dbReference type="ChEBI" id="CHEBI:83100"/>
        <dbReference type="EC" id="1.8.1.4"/>
    </reaction>
</comment>
<dbReference type="GO" id="GO:0045333">
    <property type="term" value="P:cellular respiration"/>
    <property type="evidence" value="ECO:0007669"/>
    <property type="project" value="UniProtKB-ARBA"/>
</dbReference>
<dbReference type="GO" id="GO:0004148">
    <property type="term" value="F:dihydrolipoyl dehydrogenase (NADH) activity"/>
    <property type="evidence" value="ECO:0007669"/>
    <property type="project" value="UniProtKB-EC"/>
</dbReference>
<name>A0A8S9Z865_9BILA</name>
<keyword evidence="10" id="KW-0175">Coiled coil</keyword>
<keyword evidence="7 9" id="KW-0676">Redox-active center</keyword>
<feature type="domain" description="Pyridine nucleotide-disulphide oxidoreductase dimerisation" evidence="11">
    <location>
        <begin position="464"/>
        <end position="572"/>
    </location>
</feature>